<keyword evidence="14" id="KW-1185">Reference proteome</keyword>
<dbReference type="GO" id="GO:0008270">
    <property type="term" value="F:zinc ion binding"/>
    <property type="evidence" value="ECO:0007669"/>
    <property type="project" value="InterPro"/>
</dbReference>
<evidence type="ECO:0000256" key="10">
    <source>
        <dbReference type="ARBA" id="ARBA00023157"/>
    </source>
</evidence>
<dbReference type="PRINTS" id="PR00765">
    <property type="entry name" value="CRBOXYPTASEA"/>
</dbReference>
<dbReference type="PROSITE" id="PS00132">
    <property type="entry name" value="CARBOXYPEPT_ZN_1"/>
    <property type="match status" value="2"/>
</dbReference>
<name>A0AAN7P8K0_9COLE</name>
<organism evidence="13 14">
    <name type="scientific">Aquatica leii</name>
    <dbReference type="NCBI Taxonomy" id="1421715"/>
    <lineage>
        <taxon>Eukaryota</taxon>
        <taxon>Metazoa</taxon>
        <taxon>Ecdysozoa</taxon>
        <taxon>Arthropoda</taxon>
        <taxon>Hexapoda</taxon>
        <taxon>Insecta</taxon>
        <taxon>Pterygota</taxon>
        <taxon>Neoptera</taxon>
        <taxon>Endopterygota</taxon>
        <taxon>Coleoptera</taxon>
        <taxon>Polyphaga</taxon>
        <taxon>Elateriformia</taxon>
        <taxon>Elateroidea</taxon>
        <taxon>Lampyridae</taxon>
        <taxon>Luciolinae</taxon>
        <taxon>Aquatica</taxon>
    </lineage>
</organism>
<evidence type="ECO:0000259" key="12">
    <source>
        <dbReference type="PROSITE" id="PS52035"/>
    </source>
</evidence>
<evidence type="ECO:0000256" key="7">
    <source>
        <dbReference type="ARBA" id="ARBA00022801"/>
    </source>
</evidence>
<dbReference type="Pfam" id="PF00246">
    <property type="entry name" value="Peptidase_M14"/>
    <property type="match status" value="2"/>
</dbReference>
<dbReference type="GO" id="GO:0004181">
    <property type="term" value="F:metallocarboxypeptidase activity"/>
    <property type="evidence" value="ECO:0007669"/>
    <property type="project" value="InterPro"/>
</dbReference>
<dbReference type="PANTHER" id="PTHR11705">
    <property type="entry name" value="PROTEASE FAMILY M14 CARBOXYPEPTIDASE A,B"/>
    <property type="match status" value="1"/>
</dbReference>
<gene>
    <name evidence="13" type="ORF">RN001_009867</name>
</gene>
<dbReference type="Proteomes" id="UP001353858">
    <property type="component" value="Unassembled WGS sequence"/>
</dbReference>
<dbReference type="GO" id="GO:0005615">
    <property type="term" value="C:extracellular space"/>
    <property type="evidence" value="ECO:0007669"/>
    <property type="project" value="TreeGrafter"/>
</dbReference>
<dbReference type="PANTHER" id="PTHR11705:SF140">
    <property type="entry name" value="FI02848P-RELATED"/>
    <property type="match status" value="1"/>
</dbReference>
<reference evidence="14" key="1">
    <citation type="submission" date="2023-01" db="EMBL/GenBank/DDBJ databases">
        <title>Key to firefly adult light organ development and bioluminescence: homeobox transcription factors regulate luciferase expression and transportation to peroxisome.</title>
        <authorList>
            <person name="Fu X."/>
        </authorList>
    </citation>
    <scope>NUCLEOTIDE SEQUENCE [LARGE SCALE GENOMIC DNA]</scope>
</reference>
<dbReference type="AlphaFoldDB" id="A0AAN7P8K0"/>
<sequence>MQRWHLLWDCSIFHVYPKTQENFDFLMELSEKQYFRFLNVTCFTELPMQILVQAEYHSFVFFTLKTFNIDFVIFMRDVSRAISKTIDAKLTGQVTFERIMRLSEINSYLDILAEAYSEYVHVSCIHSTFKNGCIKIIQISVNRTANNPIILIEAGMHGREWIAPAQALYVIHQLVENPYYSYLIKDVDWHIIPVLNPDGYEYSHDVDVFWRKTRSSLDHTCNGVDPNRNFPIKWNQSAKDTHPCSDYYIGPKPLGVDETLQFANYIIQFKNQIRLYLSLHSYGNFILYPWGHTQDEIKNKQILHKIAVEVKDAISEFGGPEYSVRSFSMLNIAFGLSTDWARDVAKINLVFTIVLPASGLIGFHPNSSEVFPIVYQTFNELPMQILVQAKYHSFVFFTLKTFNIDFVIFIRDVSRAISKTIDAKLTGNVTFDRIMRLSEINSYLDILAEGYSEYVHVTCIDSNFKSGCIKIIQISVNRTANNPIILIEAGMHGREWIAPAQALYVIHQLVENPYYSYLIKDVDWHIIPVLNPDGYEYSHDVDVFWRKTHSSLGHTCNGVDPNRNFPIKWNQSAKDTHPCSDYYIGPKPLGIHETLQFANYIIQFKNQIRLYLSLHSYGNFILYPWGHTQDEVKNKQILHKIAVEVKDAISEFGGPEYSVGSFSMLNIAFGLSTDWARDVAKINLVFTIVLPASGPIGFHPNSSEVFPIVRQTFNGIKLFANYV</sequence>
<keyword evidence="4" id="KW-0645">Protease</keyword>
<dbReference type="InterPro" id="IPR057246">
    <property type="entry name" value="CARBOXYPEPT_ZN_1"/>
</dbReference>
<evidence type="ECO:0000256" key="2">
    <source>
        <dbReference type="ARBA" id="ARBA00005988"/>
    </source>
</evidence>
<comment type="caution">
    <text evidence="13">The sequence shown here is derived from an EMBL/GenBank/DDBJ whole genome shotgun (WGS) entry which is preliminary data.</text>
</comment>
<evidence type="ECO:0000256" key="8">
    <source>
        <dbReference type="ARBA" id="ARBA00022833"/>
    </source>
</evidence>
<evidence type="ECO:0000256" key="5">
    <source>
        <dbReference type="ARBA" id="ARBA00022723"/>
    </source>
</evidence>
<evidence type="ECO:0000313" key="13">
    <source>
        <dbReference type="EMBL" id="KAK4877361.1"/>
    </source>
</evidence>
<proteinExistence type="inferred from homology"/>
<keyword evidence="8" id="KW-0862">Zinc</keyword>
<dbReference type="GO" id="GO:0006508">
    <property type="term" value="P:proteolysis"/>
    <property type="evidence" value="ECO:0007669"/>
    <property type="project" value="UniProtKB-KW"/>
</dbReference>
<evidence type="ECO:0000256" key="6">
    <source>
        <dbReference type="ARBA" id="ARBA00022729"/>
    </source>
</evidence>
<dbReference type="FunFam" id="3.40.630.10:FF:000084">
    <property type="entry name" value="Carboxypeptidase B2"/>
    <property type="match status" value="2"/>
</dbReference>
<feature type="domain" description="Peptidase M14" evidence="12">
    <location>
        <begin position="433"/>
        <end position="723"/>
    </location>
</feature>
<feature type="domain" description="Peptidase M14" evidence="12">
    <location>
        <begin position="98"/>
        <end position="388"/>
    </location>
</feature>
<dbReference type="InterPro" id="IPR000834">
    <property type="entry name" value="Peptidase_M14"/>
</dbReference>
<dbReference type="Gene3D" id="3.30.70.340">
    <property type="entry name" value="Metallocarboxypeptidase-like"/>
    <property type="match status" value="1"/>
</dbReference>
<dbReference type="SMART" id="SM00631">
    <property type="entry name" value="Zn_pept"/>
    <property type="match status" value="2"/>
</dbReference>
<dbReference type="SUPFAM" id="SSF53187">
    <property type="entry name" value="Zn-dependent exopeptidases"/>
    <property type="match status" value="2"/>
</dbReference>
<dbReference type="Pfam" id="PF02244">
    <property type="entry name" value="Propep_M14"/>
    <property type="match status" value="1"/>
</dbReference>
<protein>
    <recommendedName>
        <fullName evidence="12">Peptidase M14 domain-containing protein</fullName>
    </recommendedName>
</protein>
<keyword evidence="9" id="KW-0482">Metalloprotease</keyword>
<comment type="similarity">
    <text evidence="2 11">Belongs to the peptidase M14 family.</text>
</comment>
<dbReference type="Gene3D" id="3.40.630.10">
    <property type="entry name" value="Zn peptidases"/>
    <property type="match status" value="2"/>
</dbReference>
<evidence type="ECO:0000256" key="9">
    <source>
        <dbReference type="ARBA" id="ARBA00023049"/>
    </source>
</evidence>
<keyword evidence="3" id="KW-0121">Carboxypeptidase</keyword>
<dbReference type="EMBL" id="JARPUR010000004">
    <property type="protein sequence ID" value="KAK4877361.1"/>
    <property type="molecule type" value="Genomic_DNA"/>
</dbReference>
<dbReference type="InterPro" id="IPR003146">
    <property type="entry name" value="M14A_act_pep"/>
</dbReference>
<evidence type="ECO:0000313" key="14">
    <source>
        <dbReference type="Proteomes" id="UP001353858"/>
    </source>
</evidence>
<keyword evidence="5" id="KW-0479">Metal-binding</keyword>
<comment type="caution">
    <text evidence="11">Lacks conserved residue(s) required for the propagation of feature annotation.</text>
</comment>
<comment type="cofactor">
    <cofactor evidence="1">
        <name>Zn(2+)</name>
        <dbReference type="ChEBI" id="CHEBI:29105"/>
    </cofactor>
</comment>
<evidence type="ECO:0000256" key="4">
    <source>
        <dbReference type="ARBA" id="ARBA00022670"/>
    </source>
</evidence>
<keyword evidence="6" id="KW-0732">Signal</keyword>
<evidence type="ECO:0000256" key="3">
    <source>
        <dbReference type="ARBA" id="ARBA00022645"/>
    </source>
</evidence>
<keyword evidence="10" id="KW-1015">Disulfide bond</keyword>
<dbReference type="InterPro" id="IPR036990">
    <property type="entry name" value="M14A-like_propep"/>
</dbReference>
<evidence type="ECO:0000256" key="11">
    <source>
        <dbReference type="PROSITE-ProRule" id="PRU01379"/>
    </source>
</evidence>
<keyword evidence="7" id="KW-0378">Hydrolase</keyword>
<dbReference type="SUPFAM" id="SSF54897">
    <property type="entry name" value="Protease propeptides/inhibitors"/>
    <property type="match status" value="1"/>
</dbReference>
<dbReference type="PROSITE" id="PS52035">
    <property type="entry name" value="PEPTIDASE_M14"/>
    <property type="match status" value="2"/>
</dbReference>
<accession>A0AAN7P8K0</accession>
<evidence type="ECO:0000256" key="1">
    <source>
        <dbReference type="ARBA" id="ARBA00001947"/>
    </source>
</evidence>